<feature type="domain" description="GmrSD restriction endonucleases N-terminal" evidence="2">
    <location>
        <begin position="14"/>
        <end position="230"/>
    </location>
</feature>
<protein>
    <recommendedName>
        <fullName evidence="6">DUF262 domain-containing protein</fullName>
    </recommendedName>
</protein>
<feature type="coiled-coil region" evidence="1">
    <location>
        <begin position="158"/>
        <end position="188"/>
    </location>
</feature>
<dbReference type="RefSeq" id="WP_075417789.1">
    <property type="nucleotide sequence ID" value="NZ_MSKL01000010.1"/>
</dbReference>
<dbReference type="PANTHER" id="PTHR35149:SF2">
    <property type="entry name" value="DUF262 DOMAIN-CONTAINING PROTEIN"/>
    <property type="match status" value="1"/>
</dbReference>
<dbReference type="Pfam" id="PF03235">
    <property type="entry name" value="GmrSD_N"/>
    <property type="match status" value="1"/>
</dbReference>
<dbReference type="Pfam" id="PF07510">
    <property type="entry name" value="GmrSD_C"/>
    <property type="match status" value="1"/>
</dbReference>
<dbReference type="AlphaFoldDB" id="A0A1Q8VPE5"/>
<comment type="caution">
    <text evidence="4">The sequence shown here is derived from an EMBL/GenBank/DDBJ whole genome shotgun (WGS) entry which is preliminary data.</text>
</comment>
<reference evidence="4 5" key="1">
    <citation type="submission" date="2016-12" db="EMBL/GenBank/DDBJ databases">
        <title>Genomic comparison of strains in the 'Actinomyces naeslundii' group.</title>
        <authorList>
            <person name="Mughal S.R."/>
            <person name="Do T."/>
            <person name="Gilbert S.C."/>
            <person name="Witherden E.A."/>
            <person name="Didelot X."/>
            <person name="Beighton D."/>
        </authorList>
    </citation>
    <scope>NUCLEOTIDE SEQUENCE [LARGE SCALE GENOMIC DNA]</scope>
    <source>
        <strain evidence="4 5">P6N</strain>
    </source>
</reference>
<dbReference type="EMBL" id="MSKL01000010">
    <property type="protein sequence ID" value="OLO49977.1"/>
    <property type="molecule type" value="Genomic_DNA"/>
</dbReference>
<evidence type="ECO:0008006" key="6">
    <source>
        <dbReference type="Google" id="ProtNLM"/>
    </source>
</evidence>
<evidence type="ECO:0000259" key="3">
    <source>
        <dbReference type="Pfam" id="PF07510"/>
    </source>
</evidence>
<proteinExistence type="predicted"/>
<keyword evidence="1" id="KW-0175">Coiled coil</keyword>
<name>A0A1Q8VPE5_9ACTO</name>
<dbReference type="InterPro" id="IPR004919">
    <property type="entry name" value="GmrSD_N"/>
</dbReference>
<dbReference type="OrthoDB" id="9798761at2"/>
<sequence>MPEIQFEPSKTTLRDMLRNDNYYVIPRFQRPFSWDGDNFADFWRDLTKDESTGYFIGPMVIWQERDSHVARVVDGQQRLTTIMMMLCAIRDKFAEFDENDLASALHQLIQKQNDDGEVTFSLIVENGSNYFPHAILQQSPNRTMKPRTEEERNLDTINKNIQQNIEDLLSKEENREAQINQLKHLRKQLLDLRIILITNDNEDDAYTIFETINSRGKNLEVVDLLKNHLLSLSRGSGNVLADGPKVQWTSMRAQLEATEKHRRLNPNRYLQHWWLSRNDYTSEQHLFSEFKGKITDKESAKKHLLWLEKDSKYYRQAMTPEILSDWGGNLVEGEQALRGLELFGVVQPAPLLLALVRAVREEHLKPGKFNTMLNVIESFHYQYTIVSKLTSSGGVSQMYAKAARDLHAASNSPGEQAAVLRAITNKLIERAPSRDQFMLAFENRFVYTKRNNSDKRIIQYTLERLTKTQHGGFKIDGPSIEHLLPQSAAKEDPDLEMTVGSIGNLLLVNNRINGRDLANKPYSEKRQIIKDRSPMSDTAGALSNETWDESDIMRRTQTIGALAFDEIWRMPNMH</sequence>
<dbReference type="PANTHER" id="PTHR35149">
    <property type="entry name" value="SLL5132 PROTEIN"/>
    <property type="match status" value="1"/>
</dbReference>
<evidence type="ECO:0000256" key="1">
    <source>
        <dbReference type="SAM" id="Coils"/>
    </source>
</evidence>
<feature type="domain" description="GmrSD restriction endonucleases C-terminal" evidence="3">
    <location>
        <begin position="434"/>
        <end position="559"/>
    </location>
</feature>
<organism evidence="4 5">
    <name type="scientific">Actinomyces oris</name>
    <dbReference type="NCBI Taxonomy" id="544580"/>
    <lineage>
        <taxon>Bacteria</taxon>
        <taxon>Bacillati</taxon>
        <taxon>Actinomycetota</taxon>
        <taxon>Actinomycetes</taxon>
        <taxon>Actinomycetales</taxon>
        <taxon>Actinomycetaceae</taxon>
        <taxon>Actinomyces</taxon>
    </lineage>
</organism>
<gene>
    <name evidence="4" type="ORF">BKH28_05140</name>
</gene>
<dbReference type="InterPro" id="IPR011089">
    <property type="entry name" value="GmrSD_C"/>
</dbReference>
<accession>A0A1Q8VPE5</accession>
<evidence type="ECO:0000259" key="2">
    <source>
        <dbReference type="Pfam" id="PF03235"/>
    </source>
</evidence>
<evidence type="ECO:0000313" key="4">
    <source>
        <dbReference type="EMBL" id="OLO49977.1"/>
    </source>
</evidence>
<dbReference type="Proteomes" id="UP000186394">
    <property type="component" value="Unassembled WGS sequence"/>
</dbReference>
<evidence type="ECO:0000313" key="5">
    <source>
        <dbReference type="Proteomes" id="UP000186394"/>
    </source>
</evidence>